<evidence type="ECO:0000313" key="2">
    <source>
        <dbReference type="EMBL" id="CAK0872739.1"/>
    </source>
</evidence>
<dbReference type="Proteomes" id="UP001189429">
    <property type="component" value="Unassembled WGS sequence"/>
</dbReference>
<gene>
    <name evidence="2" type="ORF">PCOR1329_LOCUS58115</name>
</gene>
<feature type="region of interest" description="Disordered" evidence="1">
    <location>
        <begin position="1"/>
        <end position="21"/>
    </location>
</feature>
<comment type="caution">
    <text evidence="2">The sequence shown here is derived from an EMBL/GenBank/DDBJ whole genome shotgun (WGS) entry which is preliminary data.</text>
</comment>
<organism evidence="2 3">
    <name type="scientific">Prorocentrum cordatum</name>
    <dbReference type="NCBI Taxonomy" id="2364126"/>
    <lineage>
        <taxon>Eukaryota</taxon>
        <taxon>Sar</taxon>
        <taxon>Alveolata</taxon>
        <taxon>Dinophyceae</taxon>
        <taxon>Prorocentrales</taxon>
        <taxon>Prorocentraceae</taxon>
        <taxon>Prorocentrum</taxon>
    </lineage>
</organism>
<reference evidence="2" key="1">
    <citation type="submission" date="2023-10" db="EMBL/GenBank/DDBJ databases">
        <authorList>
            <person name="Chen Y."/>
            <person name="Shah S."/>
            <person name="Dougan E. K."/>
            <person name="Thang M."/>
            <person name="Chan C."/>
        </authorList>
    </citation>
    <scope>NUCLEOTIDE SEQUENCE [LARGE SCALE GENOMIC DNA]</scope>
</reference>
<sequence>MSRSRCTCHSSPTAPPTRRGWPRPCCTAPAGLGPITLTWLRVHCSDARLGQREEKERLLQRVYPQLRLLDVNVSRETPDISWIKPLAFQQLLGDSSKKKHSSIGDDAVVAMLDADFLFMSKLRVDDLAENSLLSMGSRPAPGSRAVLGMQGVVQRYECRGFAGAPYIFTAKAWRALLPAYAGLRFEARPNDWGSEQNAWVIAAQLAGVRYMPFDHFMISDMRVHLPYPTEQHPPDPTHGHEGWPWVERFMATEGGDACAARVGHGDAPRRLPTFLHTVRPWNPEQQNTSWQFSKYQVPPGWSRQDGEGILDCDMPLLAEPARDYVRVVGETPLPHPNRTQVRAARRRRLEAWTMCGIIHGLNDMLMDVKKLKCPQGFNDRRALKIEGHWNNRLLEPYAPEGGDAESVRRCSVGLTCTRGIAPLGGDGQPAGQHSFAARGGQRAAAPLL</sequence>
<evidence type="ECO:0000313" key="3">
    <source>
        <dbReference type="Proteomes" id="UP001189429"/>
    </source>
</evidence>
<dbReference type="EMBL" id="CAUYUJ010017194">
    <property type="protein sequence ID" value="CAK0872739.1"/>
    <property type="molecule type" value="Genomic_DNA"/>
</dbReference>
<evidence type="ECO:0000256" key="1">
    <source>
        <dbReference type="SAM" id="MobiDB-lite"/>
    </source>
</evidence>
<proteinExistence type="predicted"/>
<accession>A0ABN9VK48</accession>
<feature type="region of interest" description="Disordered" evidence="1">
    <location>
        <begin position="423"/>
        <end position="448"/>
    </location>
</feature>
<evidence type="ECO:0008006" key="4">
    <source>
        <dbReference type="Google" id="ProtNLM"/>
    </source>
</evidence>
<protein>
    <recommendedName>
        <fullName evidence="4">Hexosyltransferase</fullName>
    </recommendedName>
</protein>
<name>A0ABN9VK48_9DINO</name>
<feature type="compositionally biased region" description="Polar residues" evidence="1">
    <location>
        <begin position="1"/>
        <end position="12"/>
    </location>
</feature>
<keyword evidence="3" id="KW-1185">Reference proteome</keyword>